<reference evidence="3" key="1">
    <citation type="submission" date="2015-11" db="EMBL/GenBank/DDBJ databases">
        <title>De novo transcriptome assembly of four potential Pierce s Disease insect vectors from Arizona vineyards.</title>
        <authorList>
            <person name="Tassone E.E."/>
        </authorList>
    </citation>
    <scope>NUCLEOTIDE SEQUENCE</scope>
</reference>
<dbReference type="PANTHER" id="PTHR13315">
    <property type="entry name" value="METALLO PHOSPHOESTERASE RELATED"/>
    <property type="match status" value="1"/>
</dbReference>
<keyword evidence="1 2" id="KW-0472">Membrane</keyword>
<evidence type="ECO:0000256" key="2">
    <source>
        <dbReference type="SAM" id="Phobius"/>
    </source>
</evidence>
<dbReference type="InterPro" id="IPR033308">
    <property type="entry name" value="PGAP5/Cdc1/Ted1"/>
</dbReference>
<sequence>IRWSDDRSVCAEDILYLFWPSTTCGNIRELHSVLLLAGPCILGESSQSWFIRWSDDRSVCAEDILYLFWPSTTCGNIRELHSVLLVAGPRILGESSQSWFIRWSDDRYLRKSFATALHHVKPDLIVFLGDLMEEGSLATDEEYERYLRRFREIFQLDNIPSSKILFIPGDRDIGRDLATLNLTRSRFKVYFQSPTVLSLSNIQIIQIDKLQQLLSLSSSGKSNWTRIVISQSPLLGAPDAFTEKVLQKLRPHAMLSAQDHSDMLPEDNVLVQFNGDVTTGKRLSVETVDTSCTNFWDYECKPTWRFQWSERQVVEVVVPTCSGRSRASTDLGYGVATIDERREAWCYHILWLQPQLYFVATYLCAVAVMSAVVAVVIFCQRRYCHSRLKSLPQYKPL</sequence>
<dbReference type="AlphaFoldDB" id="A0A1B6L1E1"/>
<protein>
    <recommendedName>
        <fullName evidence="4">Calcineurin-like phosphoesterase domain-containing protein</fullName>
    </recommendedName>
</protein>
<feature type="transmembrane region" description="Helical" evidence="2">
    <location>
        <begin position="356"/>
        <end position="379"/>
    </location>
</feature>
<keyword evidence="2" id="KW-0812">Transmembrane</keyword>
<accession>A0A1B6L1E1</accession>
<proteinExistence type="predicted"/>
<dbReference type="GO" id="GO:0016020">
    <property type="term" value="C:membrane"/>
    <property type="evidence" value="ECO:0007669"/>
    <property type="project" value="GOC"/>
</dbReference>
<evidence type="ECO:0000256" key="1">
    <source>
        <dbReference type="ARBA" id="ARBA00023136"/>
    </source>
</evidence>
<dbReference type="PANTHER" id="PTHR13315:SF4">
    <property type="entry name" value="METALLOPHOSPHOESTERASE, ISOFORM E"/>
    <property type="match status" value="1"/>
</dbReference>
<dbReference type="InterPro" id="IPR029052">
    <property type="entry name" value="Metallo-depent_PP-like"/>
</dbReference>
<keyword evidence="2" id="KW-1133">Transmembrane helix</keyword>
<name>A0A1B6L1E1_9HEMI</name>
<organism evidence="3">
    <name type="scientific">Graphocephala atropunctata</name>
    <dbReference type="NCBI Taxonomy" id="36148"/>
    <lineage>
        <taxon>Eukaryota</taxon>
        <taxon>Metazoa</taxon>
        <taxon>Ecdysozoa</taxon>
        <taxon>Arthropoda</taxon>
        <taxon>Hexapoda</taxon>
        <taxon>Insecta</taxon>
        <taxon>Pterygota</taxon>
        <taxon>Neoptera</taxon>
        <taxon>Paraneoptera</taxon>
        <taxon>Hemiptera</taxon>
        <taxon>Auchenorrhyncha</taxon>
        <taxon>Membracoidea</taxon>
        <taxon>Cicadellidae</taxon>
        <taxon>Cicadellinae</taxon>
        <taxon>Cicadellini</taxon>
        <taxon>Graphocephala</taxon>
    </lineage>
</organism>
<gene>
    <name evidence="3" type="ORF">g.17764</name>
</gene>
<evidence type="ECO:0008006" key="4">
    <source>
        <dbReference type="Google" id="ProtNLM"/>
    </source>
</evidence>
<dbReference type="GO" id="GO:0005783">
    <property type="term" value="C:endoplasmic reticulum"/>
    <property type="evidence" value="ECO:0007669"/>
    <property type="project" value="TreeGrafter"/>
</dbReference>
<feature type="non-terminal residue" evidence="3">
    <location>
        <position position="1"/>
    </location>
</feature>
<evidence type="ECO:0000313" key="3">
    <source>
        <dbReference type="EMBL" id="JAT17523.1"/>
    </source>
</evidence>
<dbReference type="SUPFAM" id="SSF56300">
    <property type="entry name" value="Metallo-dependent phosphatases"/>
    <property type="match status" value="1"/>
</dbReference>
<dbReference type="GO" id="GO:0006506">
    <property type="term" value="P:GPI anchor biosynthetic process"/>
    <property type="evidence" value="ECO:0007669"/>
    <property type="project" value="InterPro"/>
</dbReference>
<dbReference type="Gene3D" id="3.60.21.10">
    <property type="match status" value="1"/>
</dbReference>
<dbReference type="EMBL" id="GEBQ01022454">
    <property type="protein sequence ID" value="JAT17523.1"/>
    <property type="molecule type" value="Transcribed_RNA"/>
</dbReference>